<evidence type="ECO:0000256" key="1">
    <source>
        <dbReference type="ARBA" id="ARBA00022676"/>
    </source>
</evidence>
<dbReference type="AlphaFoldDB" id="A0A9X4MI45"/>
<sequence>MAVWDKAAELLEDCSWLDQVVAVTKRSRSRWDALRFQVDFFRTLRSSHCDLAIDLRSGTRSAILAFLSGASQRIGFYAADGKLWRNRLFTSLVHHDYTPDQHVIDYLLALLEAFGITTNQRSPELAVAATKQEAIRGLLEEAGVSQEKKLVAVQPFSLWHYKEWGEEKYISLIRWLVAEYGVAVLVTGSAVERERAEEIVRRCGAGCYNLAGKTSLATYAALLQKCHFFVGVDSAGLHIAAAVGTVTLGIFGPSSPESWAPKGGPHRIVQKKMDCVPCRQKGCDNSEKSRCLDELTQDEVRSMIAAQQGGNSAKGVS</sequence>
<dbReference type="PANTHER" id="PTHR30160:SF1">
    <property type="entry name" value="LIPOPOLYSACCHARIDE 1,2-N-ACETYLGLUCOSAMINETRANSFERASE-RELATED"/>
    <property type="match status" value="1"/>
</dbReference>
<reference evidence="3" key="1">
    <citation type="journal article" date="2022" name="bioRxiv">
        <title>Thiovibrio frasassiensisgen. nov., sp. nov., an autotrophic, elemental sulfur disproportionating bacterium isolated from sulfidic karst sediment, and proposal of Thiovibrionaceae fam. nov.</title>
        <authorList>
            <person name="Aronson H."/>
            <person name="Thomas C."/>
            <person name="Bhattacharyya M."/>
            <person name="Eckstein S."/>
            <person name="Jensen S."/>
            <person name="Barco R."/>
            <person name="Macalady J."/>
            <person name="Amend J."/>
        </authorList>
    </citation>
    <scope>NUCLEOTIDE SEQUENCE</scope>
    <source>
        <strain evidence="3">RS19-109</strain>
    </source>
</reference>
<proteinExistence type="predicted"/>
<evidence type="ECO:0000256" key="2">
    <source>
        <dbReference type="ARBA" id="ARBA00022679"/>
    </source>
</evidence>
<dbReference type="RefSeq" id="WP_307633260.1">
    <property type="nucleotide sequence ID" value="NZ_JAPHEH010000001.1"/>
</dbReference>
<dbReference type="EMBL" id="JAPHEH010000001">
    <property type="protein sequence ID" value="MDG4476290.1"/>
    <property type="molecule type" value="Genomic_DNA"/>
</dbReference>
<dbReference type="Proteomes" id="UP001154240">
    <property type="component" value="Unassembled WGS sequence"/>
</dbReference>
<comment type="caution">
    <text evidence="3">The sequence shown here is derived from an EMBL/GenBank/DDBJ whole genome shotgun (WGS) entry which is preliminary data.</text>
</comment>
<keyword evidence="4" id="KW-1185">Reference proteome</keyword>
<dbReference type="GO" id="GO:0005829">
    <property type="term" value="C:cytosol"/>
    <property type="evidence" value="ECO:0007669"/>
    <property type="project" value="TreeGrafter"/>
</dbReference>
<reference evidence="3" key="2">
    <citation type="submission" date="2022-10" db="EMBL/GenBank/DDBJ databases">
        <authorList>
            <person name="Aronson H.S."/>
        </authorList>
    </citation>
    <scope>NUCLEOTIDE SEQUENCE</scope>
    <source>
        <strain evidence="3">RS19-109</strain>
    </source>
</reference>
<name>A0A9X4MI45_9BACT</name>
<gene>
    <name evidence="3" type="ORF">OLX77_08990</name>
</gene>
<evidence type="ECO:0000313" key="3">
    <source>
        <dbReference type="EMBL" id="MDG4476290.1"/>
    </source>
</evidence>
<evidence type="ECO:0000313" key="4">
    <source>
        <dbReference type="Proteomes" id="UP001154240"/>
    </source>
</evidence>
<dbReference type="GO" id="GO:0008713">
    <property type="term" value="F:ADP-heptose-lipopolysaccharide heptosyltransferase activity"/>
    <property type="evidence" value="ECO:0007669"/>
    <property type="project" value="TreeGrafter"/>
</dbReference>
<protein>
    <submittedName>
        <fullName evidence="3">Glycosyltransferase family 9 protein</fullName>
    </submittedName>
</protein>
<accession>A0A9X4MI45</accession>
<dbReference type="GO" id="GO:0009244">
    <property type="term" value="P:lipopolysaccharide core region biosynthetic process"/>
    <property type="evidence" value="ECO:0007669"/>
    <property type="project" value="TreeGrafter"/>
</dbReference>
<keyword evidence="2" id="KW-0808">Transferase</keyword>
<dbReference type="InterPro" id="IPR051199">
    <property type="entry name" value="LPS_LOS_Heptosyltrfase"/>
</dbReference>
<dbReference type="Gene3D" id="3.40.50.2000">
    <property type="entry name" value="Glycogen Phosphorylase B"/>
    <property type="match status" value="2"/>
</dbReference>
<dbReference type="SUPFAM" id="SSF53756">
    <property type="entry name" value="UDP-Glycosyltransferase/glycogen phosphorylase"/>
    <property type="match status" value="1"/>
</dbReference>
<dbReference type="InterPro" id="IPR002201">
    <property type="entry name" value="Glyco_trans_9"/>
</dbReference>
<dbReference type="PANTHER" id="PTHR30160">
    <property type="entry name" value="TETRAACYLDISACCHARIDE 4'-KINASE-RELATED"/>
    <property type="match status" value="1"/>
</dbReference>
<organism evidence="3 4">
    <name type="scientific">Thiovibrio frasassiensis</name>
    <dbReference type="NCBI Taxonomy" id="2984131"/>
    <lineage>
        <taxon>Bacteria</taxon>
        <taxon>Pseudomonadati</taxon>
        <taxon>Thermodesulfobacteriota</taxon>
        <taxon>Desulfobulbia</taxon>
        <taxon>Desulfobulbales</taxon>
        <taxon>Thiovibrionaceae</taxon>
        <taxon>Thiovibrio</taxon>
    </lineage>
</organism>
<dbReference type="CDD" id="cd03789">
    <property type="entry name" value="GT9_LPS_heptosyltransferase"/>
    <property type="match status" value="1"/>
</dbReference>
<keyword evidence="1" id="KW-0328">Glycosyltransferase</keyword>
<dbReference type="Pfam" id="PF01075">
    <property type="entry name" value="Glyco_transf_9"/>
    <property type="match status" value="1"/>
</dbReference>